<feature type="transmembrane region" description="Helical" evidence="20">
    <location>
        <begin position="166"/>
        <end position="187"/>
    </location>
</feature>
<keyword evidence="11 20" id="KW-0460">Magnesium</keyword>
<dbReference type="InterPro" id="IPR005781">
    <property type="entry name" value="Photo_RC_M"/>
</dbReference>
<dbReference type="GO" id="GO:0030077">
    <property type="term" value="C:plasma membrane light-harvesting complex"/>
    <property type="evidence" value="ECO:0007669"/>
    <property type="project" value="InterPro"/>
</dbReference>
<keyword evidence="16 20" id="KW-0408">Iron</keyword>
<keyword evidence="6 20" id="KW-0674">Reaction center</keyword>
<dbReference type="InterPro" id="IPR036854">
    <property type="entry name" value="Photo_II_D1/D2_sf"/>
</dbReference>
<evidence type="ECO:0000256" key="11">
    <source>
        <dbReference type="ARBA" id="ARBA00022842"/>
    </source>
</evidence>
<dbReference type="AlphaFoldDB" id="A0A1H7TBF4"/>
<keyword evidence="8 20" id="KW-0602">Photosynthesis</keyword>
<evidence type="ECO:0000256" key="4">
    <source>
        <dbReference type="ARBA" id="ARBA00018761"/>
    </source>
</evidence>
<dbReference type="PROSITE" id="PS00244">
    <property type="entry name" value="REACTION_CENTER"/>
    <property type="match status" value="1"/>
</dbReference>
<keyword evidence="17 20" id="KW-0472">Membrane</keyword>
<evidence type="ECO:0000256" key="9">
    <source>
        <dbReference type="ARBA" id="ARBA00022692"/>
    </source>
</evidence>
<keyword evidence="14 20" id="KW-1133">Transmembrane helix</keyword>
<evidence type="ECO:0000256" key="19">
    <source>
        <dbReference type="RuleBase" id="RU004331"/>
    </source>
</evidence>
<name>A0A1H7TBF4_9RHOB</name>
<keyword evidence="15 20" id="KW-0157">Chromophore</keyword>
<feature type="transmembrane region" description="Helical" evidence="20">
    <location>
        <begin position="288"/>
        <end position="311"/>
    </location>
</feature>
<evidence type="ECO:0000256" key="18">
    <source>
        <dbReference type="ARBA" id="ARBA00031893"/>
    </source>
</evidence>
<feature type="transmembrane region" description="Helical" evidence="20">
    <location>
        <begin position="134"/>
        <end position="154"/>
    </location>
</feature>
<reference evidence="21 22" key="1">
    <citation type="submission" date="2016-10" db="EMBL/GenBank/DDBJ databases">
        <authorList>
            <person name="de Groot N.N."/>
        </authorList>
    </citation>
    <scope>NUCLEOTIDE SEQUENCE [LARGE SCALE GENOMIC DNA]</scope>
    <source>
        <strain evidence="21 22">DSM 100674</strain>
    </source>
</reference>
<comment type="similarity">
    <text evidence="3 19">Belongs to the reaction center PufL/M/PsbA/D family.</text>
</comment>
<evidence type="ECO:0000256" key="3">
    <source>
        <dbReference type="ARBA" id="ARBA00008204"/>
    </source>
</evidence>
<evidence type="ECO:0000256" key="13">
    <source>
        <dbReference type="ARBA" id="ARBA00022982"/>
    </source>
</evidence>
<evidence type="ECO:0000256" key="10">
    <source>
        <dbReference type="ARBA" id="ARBA00022723"/>
    </source>
</evidence>
<dbReference type="Proteomes" id="UP000199582">
    <property type="component" value="Unassembled WGS sequence"/>
</dbReference>
<dbReference type="Gene3D" id="1.20.85.10">
    <property type="entry name" value="Photosystem II protein D1-like"/>
    <property type="match status" value="2"/>
</dbReference>
<dbReference type="GO" id="GO:0042717">
    <property type="term" value="C:plasma membrane-derived chromatophore membrane"/>
    <property type="evidence" value="ECO:0007669"/>
    <property type="project" value="UniProtKB-SubCell"/>
</dbReference>
<feature type="transmembrane region" description="Helical" evidence="20">
    <location>
        <begin position="224"/>
        <end position="246"/>
    </location>
</feature>
<sequence>MVELVAGTADLAKPSGDVIMAEYQNIFTQVQVQGRPEWGMDDSGLMMAERVGTPRFSKLVGWFGNAQIGPINFGMLGIVSLASGLIWFFIVGLNMLAQVGWSLPEFLRQLFWLALEPPGPEHGLSMPPLNDGGWYIISSFFLLVAVLGWWLRTYQLAQQHKMGKHVAWAFASAIWLFLVLGLFRPILMGSWSEAVPYGIFPHLDWTTAFSIRYGNLYYNPFHCLSIVFLYGSVLLFAMHGATILAVSRFGGDRELEQIVDRGTASERAALFWRWTMGFNATMEGIHRWAWWFAVLTPITGGIGILLTGTVVDNWFIWAQEHNFAPMYDGSYGYEAYGSYQAFIGQEE</sequence>
<dbReference type="PRINTS" id="PR00256">
    <property type="entry name" value="REACTNCENTRE"/>
</dbReference>
<evidence type="ECO:0000256" key="5">
    <source>
        <dbReference type="ARBA" id="ARBA00022448"/>
    </source>
</evidence>
<evidence type="ECO:0000256" key="1">
    <source>
        <dbReference type="ARBA" id="ARBA00002611"/>
    </source>
</evidence>
<organism evidence="21 22">
    <name type="scientific">Roseovarius azorensis</name>
    <dbReference type="NCBI Taxonomy" id="1287727"/>
    <lineage>
        <taxon>Bacteria</taxon>
        <taxon>Pseudomonadati</taxon>
        <taxon>Pseudomonadota</taxon>
        <taxon>Alphaproteobacteria</taxon>
        <taxon>Rhodobacterales</taxon>
        <taxon>Roseobacteraceae</taxon>
        <taxon>Roseovarius</taxon>
    </lineage>
</organism>
<comment type="function">
    <text evidence="1 20">The reaction center is a membrane-bound complex that mediates the initial photochemical event in the electron transfer process of photosynthesis.</text>
</comment>
<proteinExistence type="inferred from homology"/>
<evidence type="ECO:0000256" key="2">
    <source>
        <dbReference type="ARBA" id="ARBA00004548"/>
    </source>
</evidence>
<evidence type="ECO:0000256" key="8">
    <source>
        <dbReference type="ARBA" id="ARBA00022531"/>
    </source>
</evidence>
<keyword evidence="5 20" id="KW-0813">Transport</keyword>
<dbReference type="InterPro" id="IPR055265">
    <property type="entry name" value="Photo_RC_L/M_CS"/>
</dbReference>
<feature type="transmembrane region" description="Helical" evidence="20">
    <location>
        <begin position="73"/>
        <end position="97"/>
    </location>
</feature>
<protein>
    <recommendedName>
        <fullName evidence="4 20">Reaction center protein M chain</fullName>
    </recommendedName>
    <alternativeName>
        <fullName evidence="18 20">Photosynthetic reaction center M subunit</fullName>
    </alternativeName>
</protein>
<evidence type="ECO:0000256" key="14">
    <source>
        <dbReference type="ARBA" id="ARBA00022989"/>
    </source>
</evidence>
<dbReference type="GO" id="GO:0046872">
    <property type="term" value="F:metal ion binding"/>
    <property type="evidence" value="ECO:0007669"/>
    <property type="project" value="UniProtKB-KW"/>
</dbReference>
<accession>A0A1H7TBF4</accession>
<keyword evidence="10 20" id="KW-0479">Metal-binding</keyword>
<evidence type="ECO:0000256" key="15">
    <source>
        <dbReference type="ARBA" id="ARBA00022991"/>
    </source>
</evidence>
<keyword evidence="9 20" id="KW-0812">Transmembrane</keyword>
<evidence type="ECO:0000313" key="22">
    <source>
        <dbReference type="Proteomes" id="UP000199582"/>
    </source>
</evidence>
<keyword evidence="12 20" id="KW-0076">Bacteriochlorophyll</keyword>
<evidence type="ECO:0000256" key="16">
    <source>
        <dbReference type="ARBA" id="ARBA00023004"/>
    </source>
</evidence>
<keyword evidence="13 20" id="KW-0249">Electron transport</keyword>
<dbReference type="SUPFAM" id="SSF81483">
    <property type="entry name" value="Bacterial photosystem II reaction centre, L and M subunits"/>
    <property type="match status" value="1"/>
</dbReference>
<dbReference type="EMBL" id="FOAG01000008">
    <property type="protein sequence ID" value="SEL82200.1"/>
    <property type="molecule type" value="Genomic_DNA"/>
</dbReference>
<evidence type="ECO:0000313" key="21">
    <source>
        <dbReference type="EMBL" id="SEL82200.1"/>
    </source>
</evidence>
<dbReference type="GO" id="GO:0009772">
    <property type="term" value="P:photosynthetic electron transport in photosystem II"/>
    <property type="evidence" value="ECO:0007669"/>
    <property type="project" value="InterPro"/>
</dbReference>
<evidence type="ECO:0000256" key="12">
    <source>
        <dbReference type="ARBA" id="ARBA00022956"/>
    </source>
</evidence>
<evidence type="ECO:0000256" key="7">
    <source>
        <dbReference type="ARBA" id="ARBA00022494"/>
    </source>
</evidence>
<dbReference type="STRING" id="1287727.SAMN05443999_108120"/>
<dbReference type="GO" id="GO:0042314">
    <property type="term" value="F:bacteriochlorophyll binding"/>
    <property type="evidence" value="ECO:0007669"/>
    <property type="project" value="UniProtKB-KW"/>
</dbReference>
<evidence type="ECO:0000256" key="17">
    <source>
        <dbReference type="ARBA" id="ARBA00023136"/>
    </source>
</evidence>
<evidence type="ECO:0000256" key="6">
    <source>
        <dbReference type="ARBA" id="ARBA00022469"/>
    </source>
</evidence>
<evidence type="ECO:0000256" key="20">
    <source>
        <dbReference type="RuleBase" id="RU364137"/>
    </source>
</evidence>
<comment type="subunit">
    <text evidence="20">Reaction center is composed of four bacteriochlorophylls, two bacteriopheophytins, two ubiquinones, one iron, and highly hydrophobic polypeptide chains.</text>
</comment>
<dbReference type="NCBIfam" id="TIGR01115">
    <property type="entry name" value="pufM"/>
    <property type="match status" value="1"/>
</dbReference>
<comment type="subcellular location">
    <subcellularLocation>
        <location evidence="2 20">Cellular chromatophore membrane</location>
        <topology evidence="2 20">Multi-pass membrane protein</topology>
    </subcellularLocation>
</comment>
<gene>
    <name evidence="21" type="ORF">SAMN05443999_108120</name>
</gene>
<dbReference type="Pfam" id="PF00124">
    <property type="entry name" value="Photo_RC"/>
    <property type="match status" value="1"/>
</dbReference>
<keyword evidence="22" id="KW-1185">Reference proteome</keyword>
<dbReference type="InterPro" id="IPR000484">
    <property type="entry name" value="Photo_RC_L/M"/>
</dbReference>
<keyword evidence="7 20" id="KW-0148">Chlorophyll</keyword>